<accession>A0A8J1UPQ7</accession>
<dbReference type="GO" id="GO:0000245">
    <property type="term" value="P:spliceosomal complex assembly"/>
    <property type="evidence" value="ECO:0007669"/>
    <property type="project" value="InterPro"/>
</dbReference>
<dbReference type="GO" id="GO:0032797">
    <property type="term" value="C:SMN complex"/>
    <property type="evidence" value="ECO:0007669"/>
    <property type="project" value="TreeGrafter"/>
</dbReference>
<keyword evidence="6" id="KW-0508">mRNA splicing</keyword>
<dbReference type="Gene3D" id="2.30.30.100">
    <property type="match status" value="1"/>
</dbReference>
<dbReference type="Pfam" id="PF20417">
    <property type="entry name" value="Gemin6_C"/>
    <property type="match status" value="1"/>
</dbReference>
<evidence type="ECO:0000256" key="2">
    <source>
        <dbReference type="ARBA" id="ARBA00004642"/>
    </source>
</evidence>
<dbReference type="CDD" id="cd11676">
    <property type="entry name" value="Gemin6"/>
    <property type="match status" value="1"/>
</dbReference>
<dbReference type="FunFam" id="2.30.30.100:FF:000038">
    <property type="entry name" value="Gem-associated protein 6"/>
    <property type="match status" value="1"/>
</dbReference>
<dbReference type="InterPro" id="IPR046856">
    <property type="entry name" value="Gemin6_C"/>
</dbReference>
<feature type="domain" description="AD" evidence="12">
    <location>
        <begin position="73"/>
        <end position="171"/>
    </location>
</feature>
<evidence type="ECO:0000256" key="9">
    <source>
        <dbReference type="ARBA" id="ARBA00059373"/>
    </source>
</evidence>
<evidence type="ECO:0000256" key="1">
    <source>
        <dbReference type="ARBA" id="ARBA00004496"/>
    </source>
</evidence>
<evidence type="ECO:0000313" key="13">
    <source>
        <dbReference type="EMBL" id="CAH1794196.1"/>
    </source>
</evidence>
<comment type="function">
    <text evidence="9">The SMN complex catalyzes the assembly of small nuclear ribonucleoproteins (snRNPs), the building blocks of the spliceosome, and thereby plays an important role in the splicing of cellular pre-mRNAs. Most spliceosomal snRNPs contain a common set of Sm proteins SNRPB, SNRPD1, SNRPD2, SNRPD3, SNRPE, SNRPF and SNRPG that assemble in a heptameric protein ring on the Sm site of the small nuclear RNA to form the core snRNP (Sm core). In the cytosol, the Sm proteins SNRPD1, SNRPD2, SNRPE, SNRPF and SNRPG are trapped in an inactive 6S pICln-Sm complex by the chaperone CLNS1A that controls the assembly of the core snRNP. To assemble core snRNPs, the SMN complex accepts the trapped 5Sm proteins from CLNS1A forming an intermediate. Binding of snRNA inside 5Sm triggers eviction of the SMN complex, thereby allowing binding of SNRPD3 and SNRPB to complete assembly of the core snRNP.</text>
</comment>
<keyword evidence="5" id="KW-0507">mRNA processing</keyword>
<comment type="subcellular location">
    <subcellularLocation>
        <location evidence="1">Cytoplasm</location>
    </subcellularLocation>
    <subcellularLocation>
        <location evidence="8">Nucleus</location>
        <location evidence="8">Nuclear body</location>
    </subcellularLocation>
    <subcellularLocation>
        <location evidence="2">Nucleus</location>
        <location evidence="2">Nucleoplasm</location>
    </subcellularLocation>
</comment>
<keyword evidence="7" id="KW-0539">Nucleus</keyword>
<dbReference type="PROSITE" id="PS52001">
    <property type="entry name" value="AD"/>
    <property type="match status" value="1"/>
</dbReference>
<comment type="caution">
    <text evidence="13">The sequence shown here is derived from an EMBL/GenBank/DDBJ whole genome shotgun (WGS) entry which is preliminary data.</text>
</comment>
<proteinExistence type="predicted"/>
<dbReference type="EMBL" id="CAIIXF020000009">
    <property type="protein sequence ID" value="CAH1794196.1"/>
    <property type="molecule type" value="Genomic_DNA"/>
</dbReference>
<protein>
    <recommendedName>
        <fullName evidence="11">Gem-associated protein 6</fullName>
    </recommendedName>
</protein>
<dbReference type="Proteomes" id="UP000749559">
    <property type="component" value="Unassembled WGS sequence"/>
</dbReference>
<dbReference type="Pfam" id="PF06372">
    <property type="entry name" value="Gemin6"/>
    <property type="match status" value="1"/>
</dbReference>
<gene>
    <name evidence="13" type="ORF">OFUS_LOCUS18943</name>
</gene>
<evidence type="ECO:0000256" key="4">
    <source>
        <dbReference type="ARBA" id="ARBA00022553"/>
    </source>
</evidence>
<dbReference type="InterPro" id="IPR047574">
    <property type="entry name" value="AD"/>
</dbReference>
<keyword evidence="3" id="KW-0963">Cytoplasm</keyword>
<name>A0A8J1UPQ7_OWEFU</name>
<evidence type="ECO:0000256" key="3">
    <source>
        <dbReference type="ARBA" id="ARBA00022490"/>
    </source>
</evidence>
<evidence type="ECO:0000259" key="12">
    <source>
        <dbReference type="PROSITE" id="PS52001"/>
    </source>
</evidence>
<dbReference type="PANTHER" id="PTHR14710">
    <property type="entry name" value="GEM-ASSOCIATED PROTEIN 6"/>
    <property type="match status" value="1"/>
</dbReference>
<sequence>MECTELHPIFNKDPAEWMQYVHKEVCVTSSDGACHYGWVYTIDPVSETIVLAQFTDSSTDIAMVLGHSVKSIRVTNSNTETHKEKLKTLFLFKNTAEYSKEDLQKRKFKIKSWLEKNRLPVCVSGDNNDVLSISDALFIEPPYSVDDCRSTNEIILGRIQGLIKNMPEDVQQW</sequence>
<organism evidence="13 14">
    <name type="scientific">Owenia fusiformis</name>
    <name type="common">Polychaete worm</name>
    <dbReference type="NCBI Taxonomy" id="6347"/>
    <lineage>
        <taxon>Eukaryota</taxon>
        <taxon>Metazoa</taxon>
        <taxon>Spiralia</taxon>
        <taxon>Lophotrochozoa</taxon>
        <taxon>Annelida</taxon>
        <taxon>Polychaeta</taxon>
        <taxon>Sedentaria</taxon>
        <taxon>Canalipalpata</taxon>
        <taxon>Sabellida</taxon>
        <taxon>Oweniida</taxon>
        <taxon>Oweniidae</taxon>
        <taxon>Owenia</taxon>
    </lineage>
</organism>
<evidence type="ECO:0000256" key="7">
    <source>
        <dbReference type="ARBA" id="ARBA00023242"/>
    </source>
</evidence>
<reference evidence="13" key="1">
    <citation type="submission" date="2022-03" db="EMBL/GenBank/DDBJ databases">
        <authorList>
            <person name="Martin C."/>
        </authorList>
    </citation>
    <scope>NUCLEOTIDE SEQUENCE</scope>
</reference>
<dbReference type="PANTHER" id="PTHR14710:SF2">
    <property type="entry name" value="GEM-ASSOCIATED PROTEIN 6"/>
    <property type="match status" value="1"/>
</dbReference>
<dbReference type="AlphaFoldDB" id="A0A8J1UPQ7"/>
<evidence type="ECO:0000313" key="14">
    <source>
        <dbReference type="Proteomes" id="UP000749559"/>
    </source>
</evidence>
<evidence type="ECO:0000256" key="10">
    <source>
        <dbReference type="ARBA" id="ARBA00065613"/>
    </source>
</evidence>
<dbReference type="InterPro" id="IPR009422">
    <property type="entry name" value="Gemin6"/>
</dbReference>
<keyword evidence="4" id="KW-0597">Phosphoprotein</keyword>
<evidence type="ECO:0000256" key="6">
    <source>
        <dbReference type="ARBA" id="ARBA00023187"/>
    </source>
</evidence>
<evidence type="ECO:0000256" key="8">
    <source>
        <dbReference type="ARBA" id="ARBA00034306"/>
    </source>
</evidence>
<dbReference type="InterPro" id="IPR046857">
    <property type="entry name" value="Gemin6_Sm-like_dom"/>
</dbReference>
<evidence type="ECO:0000256" key="11">
    <source>
        <dbReference type="ARBA" id="ARBA00067670"/>
    </source>
</evidence>
<dbReference type="GO" id="GO:0000387">
    <property type="term" value="P:spliceosomal snRNP assembly"/>
    <property type="evidence" value="ECO:0007669"/>
    <property type="project" value="TreeGrafter"/>
</dbReference>
<dbReference type="OrthoDB" id="77463at2759"/>
<keyword evidence="14" id="KW-1185">Reference proteome</keyword>
<comment type="subunit">
    <text evidence="10">Part of the core SMN complex that contains SMN1, GEMIN2/SIP1, DDX20/GEMIN3, GEMIN4, GEMIN5, GEMIN6, GEMIN7, GEMIN8 and STRAP/UNRIP. Part of the SMN-Sm complex that contains SMN1, GEMIN2/SIP1, DDX20/GEMIN3, GEMIN4, GEMIN5, GEMIN6, GEMIN7, GEMIN8, STRAP/UNRIP and the Sm proteins SNRPB, SNRPD1, SNRPD2, SNRPD3, SNRPE, SNRPF and SNRPG. Interacts with GEMIN7; the interaction is direct. Interacts with GEMIN8; the interaction is direct. Interacts with SNRPB, SNRPD2, SNRPD3 and SNRPE; the interaction is direct.</text>
</comment>
<evidence type="ECO:0000256" key="5">
    <source>
        <dbReference type="ARBA" id="ARBA00022664"/>
    </source>
</evidence>
<dbReference type="GO" id="GO:0016604">
    <property type="term" value="C:nuclear body"/>
    <property type="evidence" value="ECO:0007669"/>
    <property type="project" value="UniProtKB-SubCell"/>
</dbReference>